<protein>
    <recommendedName>
        <fullName evidence="1">DUF6546 domain-containing protein</fullName>
    </recommendedName>
</protein>
<gene>
    <name evidence="2" type="ORF">B0H64DRAFT_422345</name>
</gene>
<reference evidence="2" key="1">
    <citation type="journal article" date="2023" name="Mol. Phylogenet. Evol.">
        <title>Genome-scale phylogeny and comparative genomics of the fungal order Sordariales.</title>
        <authorList>
            <person name="Hensen N."/>
            <person name="Bonometti L."/>
            <person name="Westerberg I."/>
            <person name="Brannstrom I.O."/>
            <person name="Guillou S."/>
            <person name="Cros-Aarteil S."/>
            <person name="Calhoun S."/>
            <person name="Haridas S."/>
            <person name="Kuo A."/>
            <person name="Mondo S."/>
            <person name="Pangilinan J."/>
            <person name="Riley R."/>
            <person name="LaButti K."/>
            <person name="Andreopoulos B."/>
            <person name="Lipzen A."/>
            <person name="Chen C."/>
            <person name="Yan M."/>
            <person name="Daum C."/>
            <person name="Ng V."/>
            <person name="Clum A."/>
            <person name="Steindorff A."/>
            <person name="Ohm R.A."/>
            <person name="Martin F."/>
            <person name="Silar P."/>
            <person name="Natvig D.O."/>
            <person name="Lalanne C."/>
            <person name="Gautier V."/>
            <person name="Ament-Velasquez S.L."/>
            <person name="Kruys A."/>
            <person name="Hutchinson M.I."/>
            <person name="Powell A.J."/>
            <person name="Barry K."/>
            <person name="Miller A.N."/>
            <person name="Grigoriev I.V."/>
            <person name="Debuchy R."/>
            <person name="Gladieux P."/>
            <person name="Hiltunen Thoren M."/>
            <person name="Johannesson H."/>
        </authorList>
    </citation>
    <scope>NUCLEOTIDE SEQUENCE</scope>
    <source>
        <strain evidence="2">CBS 168.71</strain>
    </source>
</reference>
<sequence>MPKRHGDDDLYREMLRGVKQMRICAVVSSWVSFPVEIRRMILEEVCQAKHRGWTSCAAVCKEWQFLIETRNFSQLKLQTGCLDEFSRIMLDRRRRKFVRYISLNMELPRYGCDSCNKVEGASSRVSNCHLIGKATYKLFSILGTWRPTDGGLTLDLSAYSPSDSEHFFRNYPCGPDYGDPIRHQQSAPTELWSDRKHGWVSGRRVRAPTAAATMRIFSPILPAIPKVTPMVPVVTGLVIRRQFRRQISPGGLRALWDKLPRLQSLVYEPWSFWRNWERLQQRGTRLDRRVYATFLLSYTLQDFPSHVRTLSIFEDFNQQFQSTLEANSAYRTFLTTDPAAYRQLVQVLASKSCNLERLYISFMVEAQDFFDACQQSYTWPCLQSLTLTSSLLTPDTPKEEIFTLLHNASLAALKMPQLETMALWLGRRGGASAVIYHREKGSRRATLTWRGTWGLKLDRHVIEAWKKVASDTCHLVVEMERVQPALINSHGDAIWHLRLPKGVIHPVSLWQICQEGTMQRFMAIV</sequence>
<dbReference type="AlphaFoldDB" id="A0AAE0HL02"/>
<evidence type="ECO:0000313" key="2">
    <source>
        <dbReference type="EMBL" id="KAK3298465.1"/>
    </source>
</evidence>
<evidence type="ECO:0000259" key="1">
    <source>
        <dbReference type="Pfam" id="PF20183"/>
    </source>
</evidence>
<proteinExistence type="predicted"/>
<comment type="caution">
    <text evidence="2">The sequence shown here is derived from an EMBL/GenBank/DDBJ whole genome shotgun (WGS) entry which is preliminary data.</text>
</comment>
<organism evidence="2 3">
    <name type="scientific">Chaetomium fimeti</name>
    <dbReference type="NCBI Taxonomy" id="1854472"/>
    <lineage>
        <taxon>Eukaryota</taxon>
        <taxon>Fungi</taxon>
        <taxon>Dikarya</taxon>
        <taxon>Ascomycota</taxon>
        <taxon>Pezizomycotina</taxon>
        <taxon>Sordariomycetes</taxon>
        <taxon>Sordariomycetidae</taxon>
        <taxon>Sordariales</taxon>
        <taxon>Chaetomiaceae</taxon>
        <taxon>Chaetomium</taxon>
    </lineage>
</organism>
<feature type="domain" description="DUF6546" evidence="1">
    <location>
        <begin position="303"/>
        <end position="505"/>
    </location>
</feature>
<reference evidence="2" key="2">
    <citation type="submission" date="2023-06" db="EMBL/GenBank/DDBJ databases">
        <authorList>
            <consortium name="Lawrence Berkeley National Laboratory"/>
            <person name="Haridas S."/>
            <person name="Hensen N."/>
            <person name="Bonometti L."/>
            <person name="Westerberg I."/>
            <person name="Brannstrom I.O."/>
            <person name="Guillou S."/>
            <person name="Cros-Aarteil S."/>
            <person name="Calhoun S."/>
            <person name="Kuo A."/>
            <person name="Mondo S."/>
            <person name="Pangilinan J."/>
            <person name="Riley R."/>
            <person name="Labutti K."/>
            <person name="Andreopoulos B."/>
            <person name="Lipzen A."/>
            <person name="Chen C."/>
            <person name="Yanf M."/>
            <person name="Daum C."/>
            <person name="Ng V."/>
            <person name="Clum A."/>
            <person name="Steindorff A."/>
            <person name="Ohm R."/>
            <person name="Martin F."/>
            <person name="Silar P."/>
            <person name="Natvig D."/>
            <person name="Lalanne C."/>
            <person name="Gautier V."/>
            <person name="Ament-Velasquez S.L."/>
            <person name="Kruys A."/>
            <person name="Hutchinson M.I."/>
            <person name="Powell A.J."/>
            <person name="Barry K."/>
            <person name="Miller A.N."/>
            <person name="Grigoriev I.V."/>
            <person name="Debuchy R."/>
            <person name="Gladieux P."/>
            <person name="Thoren M.H."/>
            <person name="Johannesson H."/>
        </authorList>
    </citation>
    <scope>NUCLEOTIDE SEQUENCE</scope>
    <source>
        <strain evidence="2">CBS 168.71</strain>
    </source>
</reference>
<name>A0AAE0HL02_9PEZI</name>
<dbReference type="Pfam" id="PF20183">
    <property type="entry name" value="DUF6546"/>
    <property type="match status" value="1"/>
</dbReference>
<evidence type="ECO:0000313" key="3">
    <source>
        <dbReference type="Proteomes" id="UP001278766"/>
    </source>
</evidence>
<dbReference type="EMBL" id="JAUEPN010000002">
    <property type="protein sequence ID" value="KAK3298465.1"/>
    <property type="molecule type" value="Genomic_DNA"/>
</dbReference>
<dbReference type="RefSeq" id="XP_062661979.1">
    <property type="nucleotide sequence ID" value="XM_062805560.1"/>
</dbReference>
<dbReference type="GeneID" id="87842508"/>
<dbReference type="InterPro" id="IPR046676">
    <property type="entry name" value="DUF6546"/>
</dbReference>
<dbReference type="Proteomes" id="UP001278766">
    <property type="component" value="Unassembled WGS sequence"/>
</dbReference>
<keyword evidence="3" id="KW-1185">Reference proteome</keyword>
<accession>A0AAE0HL02</accession>